<keyword evidence="2" id="KW-0067">ATP-binding</keyword>
<keyword evidence="6" id="KW-1185">Reference proteome</keyword>
<evidence type="ECO:0000256" key="1">
    <source>
        <dbReference type="ARBA" id="ARBA00022741"/>
    </source>
</evidence>
<evidence type="ECO:0000259" key="4">
    <source>
        <dbReference type="PROSITE" id="PS50011"/>
    </source>
</evidence>
<feature type="region of interest" description="Disordered" evidence="3">
    <location>
        <begin position="136"/>
        <end position="174"/>
    </location>
</feature>
<keyword evidence="5" id="KW-0418">Kinase</keyword>
<protein>
    <submittedName>
        <fullName evidence="5">Kinase-like domain-containing protein</fullName>
    </submittedName>
</protein>
<dbReference type="GO" id="GO:0005524">
    <property type="term" value="F:ATP binding"/>
    <property type="evidence" value="ECO:0007669"/>
    <property type="project" value="UniProtKB-KW"/>
</dbReference>
<dbReference type="Gene3D" id="1.10.510.10">
    <property type="entry name" value="Transferase(Phosphotransferase) domain 1"/>
    <property type="match status" value="1"/>
</dbReference>
<sequence length="686" mass="77055">MEHNVKKGFVSTNADPTWRNLLGHLSDTRSEASPLNSDSRRPRSLSEPDCSFHANDDSDEVPSFMRPGPAVPTQFCPVVGDRSIRRYSHGRGAGGSDFRRSPADKTSDIWLWRKLNLPEGAQVSRFTCEAVAAPLSSLSTPSTPRKQIGNDCPAAGDRSNSLHRAHSEPRRSECTIQRRVVHRKAVPQFELDDESDVNSDASSSSVRRRTGMKQKTHNSPRPGMDCVAVLADIQLIHDIFSLVARYFDDSPMDGLFDSSFLAQMVTSEEKGKRDEEVAHWRKEMQRKSDIYGQMVVEQTDELPPLPTPIPSVLTQAANLTAKEQILHLIKRAMDSNDFSKLLLLKDDNAQFAVDTVWEMLFNFASNKPSNPHRVKRSQLRRLALKLVLRYDRIPTALFLNNVQCHSREAPFAGGFADVYCGQFENQKVALKCLRTFKMLSDAAKIRLKRAFYRESLLWQDLAHPHILPFLGVSEGVFQYSLCMVLPWMENGNILNHMDNLKKNGKLMDRNHGAVINQWCYETALGLAYLHEEGIVHGDLRGANILVDDRGRIRLADFGMSVIAESTGNSSVRGGAQRWLSPELIDPEQFNMTSSCPAYASDVYSFALTAIELFTGNPPFDTLKEHQILLHVLKENRPPRPSTSVGIMMSDCLWKVVTSCWVHHPADRPPAAHVVQVLKGTTRQHLS</sequence>
<feature type="region of interest" description="Disordered" evidence="3">
    <location>
        <begin position="25"/>
        <end position="69"/>
    </location>
</feature>
<comment type="caution">
    <text evidence="5">The sequence shown here is derived from an EMBL/GenBank/DDBJ whole genome shotgun (WGS) entry which is preliminary data.</text>
</comment>
<keyword evidence="5" id="KW-0808">Transferase</keyword>
<name>A0A8K0UWD2_9AGAR</name>
<dbReference type="InterPro" id="IPR011009">
    <property type="entry name" value="Kinase-like_dom_sf"/>
</dbReference>
<dbReference type="SUPFAM" id="SSF56112">
    <property type="entry name" value="Protein kinase-like (PK-like)"/>
    <property type="match status" value="1"/>
</dbReference>
<dbReference type="EMBL" id="JAEVFJ010000004">
    <property type="protein sequence ID" value="KAH8105369.1"/>
    <property type="molecule type" value="Genomic_DNA"/>
</dbReference>
<dbReference type="PROSITE" id="PS50011">
    <property type="entry name" value="PROTEIN_KINASE_DOM"/>
    <property type="match status" value="1"/>
</dbReference>
<dbReference type="InterPro" id="IPR008266">
    <property type="entry name" value="Tyr_kinase_AS"/>
</dbReference>
<organism evidence="5 6">
    <name type="scientific">Cristinia sonorae</name>
    <dbReference type="NCBI Taxonomy" id="1940300"/>
    <lineage>
        <taxon>Eukaryota</taxon>
        <taxon>Fungi</taxon>
        <taxon>Dikarya</taxon>
        <taxon>Basidiomycota</taxon>
        <taxon>Agaricomycotina</taxon>
        <taxon>Agaricomycetes</taxon>
        <taxon>Agaricomycetidae</taxon>
        <taxon>Agaricales</taxon>
        <taxon>Pleurotineae</taxon>
        <taxon>Stephanosporaceae</taxon>
        <taxon>Cristinia</taxon>
    </lineage>
</organism>
<dbReference type="PROSITE" id="PS00109">
    <property type="entry name" value="PROTEIN_KINASE_TYR"/>
    <property type="match status" value="1"/>
</dbReference>
<feature type="region of interest" description="Disordered" evidence="3">
    <location>
        <begin position="191"/>
        <end position="220"/>
    </location>
</feature>
<feature type="compositionally biased region" description="Basic residues" evidence="3">
    <location>
        <begin position="206"/>
        <end position="218"/>
    </location>
</feature>
<dbReference type="InterPro" id="IPR051681">
    <property type="entry name" value="Ser/Thr_Kinases-Pseudokinases"/>
</dbReference>
<dbReference type="PANTHER" id="PTHR44329">
    <property type="entry name" value="SERINE/THREONINE-PROTEIN KINASE TNNI3K-RELATED"/>
    <property type="match status" value="1"/>
</dbReference>
<feature type="domain" description="Protein kinase" evidence="4">
    <location>
        <begin position="404"/>
        <end position="686"/>
    </location>
</feature>
<gene>
    <name evidence="5" type="ORF">BXZ70DRAFT_1043552</name>
</gene>
<evidence type="ECO:0000256" key="2">
    <source>
        <dbReference type="ARBA" id="ARBA00022840"/>
    </source>
</evidence>
<evidence type="ECO:0000313" key="6">
    <source>
        <dbReference type="Proteomes" id="UP000813824"/>
    </source>
</evidence>
<keyword evidence="1" id="KW-0547">Nucleotide-binding</keyword>
<dbReference type="AlphaFoldDB" id="A0A8K0UWD2"/>
<proteinExistence type="predicted"/>
<reference evidence="5" key="1">
    <citation type="journal article" date="2021" name="New Phytol.">
        <title>Evolutionary innovations through gain and loss of genes in the ectomycorrhizal Boletales.</title>
        <authorList>
            <person name="Wu G."/>
            <person name="Miyauchi S."/>
            <person name="Morin E."/>
            <person name="Kuo A."/>
            <person name="Drula E."/>
            <person name="Varga T."/>
            <person name="Kohler A."/>
            <person name="Feng B."/>
            <person name="Cao Y."/>
            <person name="Lipzen A."/>
            <person name="Daum C."/>
            <person name="Hundley H."/>
            <person name="Pangilinan J."/>
            <person name="Johnson J."/>
            <person name="Barry K."/>
            <person name="LaButti K."/>
            <person name="Ng V."/>
            <person name="Ahrendt S."/>
            <person name="Min B."/>
            <person name="Choi I.G."/>
            <person name="Park H."/>
            <person name="Plett J.M."/>
            <person name="Magnuson J."/>
            <person name="Spatafora J.W."/>
            <person name="Nagy L.G."/>
            <person name="Henrissat B."/>
            <person name="Grigoriev I.V."/>
            <person name="Yang Z.L."/>
            <person name="Xu J."/>
            <person name="Martin F.M."/>
        </authorList>
    </citation>
    <scope>NUCLEOTIDE SEQUENCE</scope>
    <source>
        <strain evidence="5">KKN 215</strain>
    </source>
</reference>
<evidence type="ECO:0000313" key="5">
    <source>
        <dbReference type="EMBL" id="KAH8105369.1"/>
    </source>
</evidence>
<dbReference type="InterPro" id="IPR000719">
    <property type="entry name" value="Prot_kinase_dom"/>
</dbReference>
<dbReference type="Pfam" id="PF07714">
    <property type="entry name" value="PK_Tyr_Ser-Thr"/>
    <property type="match status" value="1"/>
</dbReference>
<dbReference type="GO" id="GO:0004674">
    <property type="term" value="F:protein serine/threonine kinase activity"/>
    <property type="evidence" value="ECO:0007669"/>
    <property type="project" value="TreeGrafter"/>
</dbReference>
<dbReference type="InterPro" id="IPR001245">
    <property type="entry name" value="Ser-Thr/Tyr_kinase_cat_dom"/>
</dbReference>
<dbReference type="Proteomes" id="UP000813824">
    <property type="component" value="Unassembled WGS sequence"/>
</dbReference>
<dbReference type="OrthoDB" id="10261027at2759"/>
<evidence type="ECO:0000256" key="3">
    <source>
        <dbReference type="SAM" id="MobiDB-lite"/>
    </source>
</evidence>
<dbReference type="PANTHER" id="PTHR44329:SF298">
    <property type="entry name" value="MIXED LINEAGE KINASE DOMAIN-LIKE PROTEIN"/>
    <property type="match status" value="1"/>
</dbReference>
<accession>A0A8K0UWD2</accession>